<name>A0A086ZKF6_9BIFI</name>
<dbReference type="OrthoDB" id="3236521at2"/>
<reference evidence="1 2" key="1">
    <citation type="submission" date="2014-03" db="EMBL/GenBank/DDBJ databases">
        <title>Genomics of Bifidobacteria.</title>
        <authorList>
            <person name="Ventura M."/>
            <person name="Milani C."/>
            <person name="Lugli G.A."/>
        </authorList>
    </citation>
    <scope>NUCLEOTIDE SEQUENCE [LARGE SCALE GENOMIC DNA]</scope>
    <source>
        <strain evidence="1 2">DSM 22767</strain>
    </source>
</reference>
<dbReference type="EMBL" id="JGYP01000001">
    <property type="protein sequence ID" value="KFI47006.1"/>
    <property type="molecule type" value="Genomic_DNA"/>
</dbReference>
<gene>
    <name evidence="1" type="ORF">BBOH_0481</name>
</gene>
<dbReference type="AlphaFoldDB" id="A0A086ZKF6"/>
<accession>A0A086ZKF6</accession>
<comment type="caution">
    <text evidence="1">The sequence shown here is derived from an EMBL/GenBank/DDBJ whole genome shotgun (WGS) entry which is preliminary data.</text>
</comment>
<proteinExistence type="predicted"/>
<evidence type="ECO:0000313" key="2">
    <source>
        <dbReference type="Proteomes" id="UP000029096"/>
    </source>
</evidence>
<evidence type="ECO:0000313" key="1">
    <source>
        <dbReference type="EMBL" id="KFI47006.1"/>
    </source>
</evidence>
<sequence length="90" mass="10258">MAEDQQITKAVLALRPYLNPLLDGEDMQACDDALMAGEPMEALGWYFDTLTDQTAHDIPYNVLLDAFALLDDENKELYRHLMRQQQEIAA</sequence>
<dbReference type="STRING" id="1437606.BBOH_0481"/>
<dbReference type="eggNOG" id="ENOG5031SJG">
    <property type="taxonomic scope" value="Bacteria"/>
</dbReference>
<keyword evidence="2" id="KW-1185">Reference proteome</keyword>
<organism evidence="1 2">
    <name type="scientific">Bifidobacterium bohemicum DSM 22767</name>
    <dbReference type="NCBI Taxonomy" id="1437606"/>
    <lineage>
        <taxon>Bacteria</taxon>
        <taxon>Bacillati</taxon>
        <taxon>Actinomycetota</taxon>
        <taxon>Actinomycetes</taxon>
        <taxon>Bifidobacteriales</taxon>
        <taxon>Bifidobacteriaceae</taxon>
        <taxon>Bifidobacterium</taxon>
    </lineage>
</organism>
<dbReference type="Proteomes" id="UP000029096">
    <property type="component" value="Unassembled WGS sequence"/>
</dbReference>
<protein>
    <submittedName>
        <fullName evidence="1">Uncharacterized protein</fullName>
    </submittedName>
</protein>
<dbReference type="RefSeq" id="WP_033520542.1">
    <property type="nucleotide sequence ID" value="NZ_JDUS01000001.1"/>
</dbReference>